<reference evidence="2 3" key="1">
    <citation type="submission" date="2020-05" db="EMBL/GenBank/DDBJ databases">
        <authorList>
            <person name="Campoy J."/>
            <person name="Schneeberger K."/>
            <person name="Spophaly S."/>
        </authorList>
    </citation>
    <scope>NUCLEOTIDE SEQUENCE [LARGE SCALE GENOMIC DNA]</scope>
    <source>
        <strain evidence="2">PruArmRojPasFocal</strain>
    </source>
</reference>
<dbReference type="Proteomes" id="UP000507222">
    <property type="component" value="Unassembled WGS sequence"/>
</dbReference>
<dbReference type="AlphaFoldDB" id="A0A6J5U626"/>
<dbReference type="EMBL" id="CAEKDK010000002">
    <property type="protein sequence ID" value="CAB4270575.1"/>
    <property type="molecule type" value="Genomic_DNA"/>
</dbReference>
<accession>A0A6J5U626</accession>
<sequence>MHAELNEGLQNDVKEQAHEASVSSRGLGALGSEVSKALDDVVWLRNLEDPNILKKNQIP</sequence>
<name>A0A6J5U626_PRUAR</name>
<evidence type="ECO:0000313" key="2">
    <source>
        <dbReference type="EMBL" id="CAB4270575.1"/>
    </source>
</evidence>
<proteinExistence type="predicted"/>
<organism evidence="2 3">
    <name type="scientific">Prunus armeniaca</name>
    <name type="common">Apricot</name>
    <name type="synonym">Armeniaca vulgaris</name>
    <dbReference type="NCBI Taxonomy" id="36596"/>
    <lineage>
        <taxon>Eukaryota</taxon>
        <taxon>Viridiplantae</taxon>
        <taxon>Streptophyta</taxon>
        <taxon>Embryophyta</taxon>
        <taxon>Tracheophyta</taxon>
        <taxon>Spermatophyta</taxon>
        <taxon>Magnoliopsida</taxon>
        <taxon>eudicotyledons</taxon>
        <taxon>Gunneridae</taxon>
        <taxon>Pentapetalae</taxon>
        <taxon>rosids</taxon>
        <taxon>fabids</taxon>
        <taxon>Rosales</taxon>
        <taxon>Rosaceae</taxon>
        <taxon>Amygdaloideae</taxon>
        <taxon>Amygdaleae</taxon>
        <taxon>Prunus</taxon>
    </lineage>
</organism>
<protein>
    <submittedName>
        <fullName evidence="2">Uncharacterized protein</fullName>
    </submittedName>
</protein>
<gene>
    <name evidence="2" type="ORF">CURHAP_LOCUS16726</name>
</gene>
<evidence type="ECO:0000256" key="1">
    <source>
        <dbReference type="SAM" id="MobiDB-lite"/>
    </source>
</evidence>
<evidence type="ECO:0000313" key="3">
    <source>
        <dbReference type="Proteomes" id="UP000507222"/>
    </source>
</evidence>
<feature type="region of interest" description="Disordered" evidence="1">
    <location>
        <begin position="1"/>
        <end position="26"/>
    </location>
</feature>